<dbReference type="OrthoDB" id="9803333at2"/>
<dbReference type="EC" id="1.1.1.100" evidence="8"/>
<reference evidence="10 12" key="1">
    <citation type="submission" date="2015-07" db="EMBL/GenBank/DDBJ databases">
        <title>Genome of Polaribacter dokdonenesis DSW-5, isolated from seawater off Dokdo in Korea.</title>
        <authorList>
            <person name="Yoon K."/>
            <person name="Song J.Y."/>
            <person name="Kim J.F."/>
        </authorList>
    </citation>
    <scope>NUCLEOTIDE SEQUENCE [LARGE SCALE GENOMIC DNA]</scope>
    <source>
        <strain evidence="10 12">DSW-5</strain>
    </source>
</reference>
<dbReference type="STRING" id="1300348.I602_2234"/>
<evidence type="ECO:0000313" key="10">
    <source>
        <dbReference type="EMBL" id="KOY52674.1"/>
    </source>
</evidence>
<dbReference type="CDD" id="cd05333">
    <property type="entry name" value="BKR_SDR_c"/>
    <property type="match status" value="1"/>
</dbReference>
<keyword evidence="8" id="KW-0275">Fatty acid biosynthesis</keyword>
<reference evidence="11 13" key="2">
    <citation type="submission" date="2016-10" db="EMBL/GenBank/DDBJ databases">
        <authorList>
            <person name="Varghese N."/>
            <person name="Submissions S."/>
        </authorList>
    </citation>
    <scope>NUCLEOTIDE SEQUENCE [LARGE SCALE GENOMIC DNA]</scope>
    <source>
        <strain evidence="11 13">DSW-5</strain>
    </source>
</reference>
<dbReference type="GO" id="GO:0006633">
    <property type="term" value="P:fatty acid biosynthetic process"/>
    <property type="evidence" value="ECO:0007669"/>
    <property type="project" value="UniProtKB-UniPathway"/>
</dbReference>
<dbReference type="EMBL" id="LGBR01000001">
    <property type="protein sequence ID" value="KOY52674.1"/>
    <property type="molecule type" value="Genomic_DNA"/>
</dbReference>
<evidence type="ECO:0000256" key="1">
    <source>
        <dbReference type="ARBA" id="ARBA00002607"/>
    </source>
</evidence>
<feature type="binding site" evidence="7">
    <location>
        <position position="91"/>
    </location>
    <ligand>
        <name>NADP(+)</name>
        <dbReference type="ChEBI" id="CHEBI:58349"/>
    </ligand>
</feature>
<accession>A0A0N0UNV8</accession>
<dbReference type="PANTHER" id="PTHR42879">
    <property type="entry name" value="3-OXOACYL-(ACYL-CARRIER-PROTEIN) REDUCTASE"/>
    <property type="match status" value="1"/>
</dbReference>
<feature type="domain" description="Ketoreductase" evidence="9">
    <location>
        <begin position="7"/>
        <end position="192"/>
    </location>
</feature>
<comment type="pathway">
    <text evidence="8">Lipid metabolism; fatty acid biosynthesis.</text>
</comment>
<comment type="similarity">
    <text evidence="2 8">Belongs to the short-chain dehydrogenases/reductases (SDR) family.</text>
</comment>
<feature type="active site" description="Proton acceptor" evidence="6">
    <location>
        <position position="156"/>
    </location>
</feature>
<comment type="subunit">
    <text evidence="8">Homotetramer.</text>
</comment>
<dbReference type="UniPathway" id="UPA00094"/>
<evidence type="ECO:0000259" key="9">
    <source>
        <dbReference type="SMART" id="SM00822"/>
    </source>
</evidence>
<dbReference type="InterPro" id="IPR036291">
    <property type="entry name" value="NAD(P)-bd_dom_sf"/>
</dbReference>
<dbReference type="InterPro" id="IPR050259">
    <property type="entry name" value="SDR"/>
</dbReference>
<proteinExistence type="inferred from homology"/>
<dbReference type="NCBIfam" id="NF009466">
    <property type="entry name" value="PRK12826.1-2"/>
    <property type="match status" value="1"/>
</dbReference>
<dbReference type="Proteomes" id="UP000183071">
    <property type="component" value="Unassembled WGS sequence"/>
</dbReference>
<dbReference type="Pfam" id="PF13561">
    <property type="entry name" value="adh_short_C2"/>
    <property type="match status" value="1"/>
</dbReference>
<evidence type="ECO:0000256" key="4">
    <source>
        <dbReference type="ARBA" id="ARBA00023002"/>
    </source>
</evidence>
<evidence type="ECO:0000256" key="3">
    <source>
        <dbReference type="ARBA" id="ARBA00022857"/>
    </source>
</evidence>
<evidence type="ECO:0000256" key="2">
    <source>
        <dbReference type="ARBA" id="ARBA00006484"/>
    </source>
</evidence>
<keyword evidence="13" id="KW-1185">Reference proteome</keyword>
<dbReference type="PATRIC" id="fig|1300348.6.peg.2235"/>
<comment type="function">
    <text evidence="1 8">Catalyzes the NADPH-dependent reduction of beta-ketoacyl-ACP substrates to beta-hydroxyacyl-ACP products, the first reductive step in the elongation cycle of fatty acid biosynthesis.</text>
</comment>
<comment type="caution">
    <text evidence="10">The sequence shown here is derived from an EMBL/GenBank/DDBJ whole genome shotgun (WGS) entry which is preliminary data.</text>
</comment>
<keyword evidence="8" id="KW-0276">Fatty acid metabolism</keyword>
<dbReference type="RefSeq" id="WP_053974760.1">
    <property type="nucleotide sequence ID" value="NZ_FNUE01000002.1"/>
</dbReference>
<dbReference type="SMART" id="SM00822">
    <property type="entry name" value="PKS_KR"/>
    <property type="match status" value="1"/>
</dbReference>
<evidence type="ECO:0000256" key="6">
    <source>
        <dbReference type="PIRSR" id="PIRSR611284-1"/>
    </source>
</evidence>
<dbReference type="NCBIfam" id="NF005559">
    <property type="entry name" value="PRK07231.1"/>
    <property type="match status" value="1"/>
</dbReference>
<dbReference type="EMBL" id="FNUE01000002">
    <property type="protein sequence ID" value="SEE50138.1"/>
    <property type="molecule type" value="Genomic_DNA"/>
</dbReference>
<dbReference type="GO" id="GO:0051287">
    <property type="term" value="F:NAD binding"/>
    <property type="evidence" value="ECO:0007669"/>
    <property type="project" value="UniProtKB-UniRule"/>
</dbReference>
<evidence type="ECO:0000256" key="7">
    <source>
        <dbReference type="PIRSR" id="PIRSR611284-2"/>
    </source>
</evidence>
<dbReference type="AlphaFoldDB" id="A0A0N0UNV8"/>
<dbReference type="GO" id="GO:0004316">
    <property type="term" value="F:3-oxoacyl-[acyl-carrier-protein] reductase (NADPH) activity"/>
    <property type="evidence" value="ECO:0007669"/>
    <property type="project" value="UniProtKB-UniRule"/>
</dbReference>
<dbReference type="InterPro" id="IPR011284">
    <property type="entry name" value="3oxo_ACP_reduc"/>
</dbReference>
<organism evidence="10 12">
    <name type="scientific">Polaribacter dokdonensis DSW-5</name>
    <dbReference type="NCBI Taxonomy" id="1300348"/>
    <lineage>
        <taxon>Bacteria</taxon>
        <taxon>Pseudomonadati</taxon>
        <taxon>Bacteroidota</taxon>
        <taxon>Flavobacteriia</taxon>
        <taxon>Flavobacteriales</taxon>
        <taxon>Flavobacteriaceae</taxon>
    </lineage>
</organism>
<dbReference type="InterPro" id="IPR057326">
    <property type="entry name" value="KR_dom"/>
</dbReference>
<keyword evidence="3 7" id="KW-0521">NADP</keyword>
<feature type="binding site" evidence="7">
    <location>
        <begin position="13"/>
        <end position="16"/>
    </location>
    <ligand>
        <name>NADP(+)</name>
        <dbReference type="ChEBI" id="CHEBI:58349"/>
    </ligand>
</feature>
<feature type="binding site" evidence="7">
    <location>
        <position position="189"/>
    </location>
    <ligand>
        <name>NADP(+)</name>
        <dbReference type="ChEBI" id="CHEBI:58349"/>
    </ligand>
</feature>
<dbReference type="PRINTS" id="PR00081">
    <property type="entry name" value="GDHRDH"/>
</dbReference>
<keyword evidence="4 8" id="KW-0560">Oxidoreductase</keyword>
<sequence length="248" mass="26248">MKLLENKSAIITGATRGIGRGIAIEFAKQGANVAFTYSSSVDAANALEEELKALGVSAKGYQSNAANFDAAQELAKEVLAEFGSIDILVNNAGITKDNLLMRISEDDFDKVIEVNLKSVFNLTKAVIRPMMKQRAGSIINMSSVVGLKGNAGQTNYAASKAGIVGFSKSVALELGSRNVRSNVIAPGFIETEMTDKLDEATVQSWRDSIPLKRGGKPEDIANACVFLASDMSAYITGQTLSVDGGMLT</sequence>
<evidence type="ECO:0000313" key="11">
    <source>
        <dbReference type="EMBL" id="SEE50138.1"/>
    </source>
</evidence>
<keyword evidence="8" id="KW-0443">Lipid metabolism</keyword>
<name>A0A0N0UNV8_9FLAO</name>
<dbReference type="Gene3D" id="3.40.50.720">
    <property type="entry name" value="NAD(P)-binding Rossmann-like Domain"/>
    <property type="match status" value="1"/>
</dbReference>
<dbReference type="SUPFAM" id="SSF51735">
    <property type="entry name" value="NAD(P)-binding Rossmann-fold domains"/>
    <property type="match status" value="1"/>
</dbReference>
<evidence type="ECO:0000256" key="8">
    <source>
        <dbReference type="RuleBase" id="RU366074"/>
    </source>
</evidence>
<gene>
    <name evidence="10" type="ORF">I602_2234</name>
    <name evidence="11" type="ORF">SAMN05444353_2008</name>
</gene>
<evidence type="ECO:0000313" key="13">
    <source>
        <dbReference type="Proteomes" id="UP000183071"/>
    </source>
</evidence>
<dbReference type="FunFam" id="3.40.50.720:FF:000115">
    <property type="entry name" value="3-oxoacyl-[acyl-carrier-protein] reductase FabG"/>
    <property type="match status" value="1"/>
</dbReference>
<dbReference type="Proteomes" id="UP000037716">
    <property type="component" value="Unassembled WGS sequence"/>
</dbReference>
<comment type="catalytic activity">
    <reaction evidence="5 8">
        <text>a (3R)-hydroxyacyl-[ACP] + NADP(+) = a 3-oxoacyl-[ACP] + NADPH + H(+)</text>
        <dbReference type="Rhea" id="RHEA:17397"/>
        <dbReference type="Rhea" id="RHEA-COMP:9916"/>
        <dbReference type="Rhea" id="RHEA-COMP:9945"/>
        <dbReference type="ChEBI" id="CHEBI:15378"/>
        <dbReference type="ChEBI" id="CHEBI:57783"/>
        <dbReference type="ChEBI" id="CHEBI:58349"/>
        <dbReference type="ChEBI" id="CHEBI:78776"/>
        <dbReference type="ChEBI" id="CHEBI:78827"/>
        <dbReference type="EC" id="1.1.1.100"/>
    </reaction>
</comment>
<dbReference type="InterPro" id="IPR002347">
    <property type="entry name" value="SDR_fam"/>
</dbReference>
<dbReference type="PROSITE" id="PS00061">
    <property type="entry name" value="ADH_SHORT"/>
    <property type="match status" value="1"/>
</dbReference>
<keyword evidence="8" id="KW-0444">Lipid biosynthesis</keyword>
<dbReference type="PANTHER" id="PTHR42879:SF2">
    <property type="entry name" value="3-OXOACYL-[ACYL-CARRIER-PROTEIN] REDUCTASE FABG"/>
    <property type="match status" value="1"/>
</dbReference>
<feature type="binding site" evidence="7">
    <location>
        <begin position="156"/>
        <end position="160"/>
    </location>
    <ligand>
        <name>NADP(+)</name>
        <dbReference type="ChEBI" id="CHEBI:58349"/>
    </ligand>
</feature>
<dbReference type="PRINTS" id="PR00080">
    <property type="entry name" value="SDRFAMILY"/>
</dbReference>
<evidence type="ECO:0000313" key="12">
    <source>
        <dbReference type="Proteomes" id="UP000037716"/>
    </source>
</evidence>
<dbReference type="NCBIfam" id="TIGR01830">
    <property type="entry name" value="3oxo_ACP_reduc"/>
    <property type="match status" value="1"/>
</dbReference>
<protein>
    <recommendedName>
        <fullName evidence="8">3-oxoacyl-[acyl-carrier-protein] reductase</fullName>
        <ecNumber evidence="8">1.1.1.100</ecNumber>
    </recommendedName>
</protein>
<dbReference type="InterPro" id="IPR020904">
    <property type="entry name" value="Sc_DH/Rdtase_CS"/>
</dbReference>
<evidence type="ECO:0000256" key="5">
    <source>
        <dbReference type="ARBA" id="ARBA00048508"/>
    </source>
</evidence>